<dbReference type="GO" id="GO:0016491">
    <property type="term" value="F:oxidoreductase activity"/>
    <property type="evidence" value="ECO:0007669"/>
    <property type="project" value="UniProtKB-KW"/>
</dbReference>
<evidence type="ECO:0000256" key="3">
    <source>
        <dbReference type="RuleBase" id="RU000363"/>
    </source>
</evidence>
<dbReference type="RefSeq" id="WP_189052365.1">
    <property type="nucleotide sequence ID" value="NZ_BMJQ01000030.1"/>
</dbReference>
<dbReference type="AlphaFoldDB" id="A0A8J2Z1B6"/>
<dbReference type="Gene3D" id="3.40.50.720">
    <property type="entry name" value="NAD(P)-binding Rossmann-like Domain"/>
    <property type="match status" value="1"/>
</dbReference>
<dbReference type="Pfam" id="PF00106">
    <property type="entry name" value="adh_short"/>
    <property type="match status" value="1"/>
</dbReference>
<reference evidence="4" key="2">
    <citation type="submission" date="2020-09" db="EMBL/GenBank/DDBJ databases">
        <authorList>
            <person name="Sun Q."/>
            <person name="Zhou Y."/>
        </authorList>
    </citation>
    <scope>NUCLEOTIDE SEQUENCE</scope>
    <source>
        <strain evidence="4">CGMCC 1.15725</strain>
    </source>
</reference>
<dbReference type="Proteomes" id="UP000646365">
    <property type="component" value="Unassembled WGS sequence"/>
</dbReference>
<dbReference type="InterPro" id="IPR036291">
    <property type="entry name" value="NAD(P)-bd_dom_sf"/>
</dbReference>
<comment type="similarity">
    <text evidence="1 3">Belongs to the short-chain dehydrogenases/reductases (SDR) family.</text>
</comment>
<dbReference type="PRINTS" id="PR00080">
    <property type="entry name" value="SDRFAMILY"/>
</dbReference>
<evidence type="ECO:0000256" key="1">
    <source>
        <dbReference type="ARBA" id="ARBA00006484"/>
    </source>
</evidence>
<comment type="caution">
    <text evidence="4">The sequence shown here is derived from an EMBL/GenBank/DDBJ whole genome shotgun (WGS) entry which is preliminary data.</text>
</comment>
<protein>
    <submittedName>
        <fullName evidence="4">3-hydroxyacyl-CoA dehydrogenase</fullName>
    </submittedName>
</protein>
<dbReference type="FunFam" id="3.40.50.720:FF:000215">
    <property type="entry name" value="3-hydroxyacyl-CoA dehydrogenase type-2"/>
    <property type="match status" value="1"/>
</dbReference>
<dbReference type="InterPro" id="IPR020904">
    <property type="entry name" value="Sc_DH/Rdtase_CS"/>
</dbReference>
<gene>
    <name evidence="4" type="ORF">GCM10011611_64920</name>
</gene>
<dbReference type="InterPro" id="IPR002347">
    <property type="entry name" value="SDR_fam"/>
</dbReference>
<keyword evidence="2" id="KW-0560">Oxidoreductase</keyword>
<dbReference type="SUPFAM" id="SSF51735">
    <property type="entry name" value="NAD(P)-binding Rossmann-fold domains"/>
    <property type="match status" value="1"/>
</dbReference>
<reference evidence="4" key="1">
    <citation type="journal article" date="2014" name="Int. J. Syst. Evol. Microbiol.">
        <title>Complete genome sequence of Corynebacterium casei LMG S-19264T (=DSM 44701T), isolated from a smear-ripened cheese.</title>
        <authorList>
            <consortium name="US DOE Joint Genome Institute (JGI-PGF)"/>
            <person name="Walter F."/>
            <person name="Albersmeier A."/>
            <person name="Kalinowski J."/>
            <person name="Ruckert C."/>
        </authorList>
    </citation>
    <scope>NUCLEOTIDE SEQUENCE</scope>
    <source>
        <strain evidence="4">CGMCC 1.15725</strain>
    </source>
</reference>
<evidence type="ECO:0000256" key="2">
    <source>
        <dbReference type="ARBA" id="ARBA00023002"/>
    </source>
</evidence>
<evidence type="ECO:0000313" key="5">
    <source>
        <dbReference type="Proteomes" id="UP000646365"/>
    </source>
</evidence>
<dbReference type="PRINTS" id="PR00081">
    <property type="entry name" value="GDHRDH"/>
</dbReference>
<keyword evidence="5" id="KW-1185">Reference proteome</keyword>
<dbReference type="PANTHER" id="PTHR43658">
    <property type="entry name" value="SHORT-CHAIN DEHYDROGENASE/REDUCTASE"/>
    <property type="match status" value="1"/>
</dbReference>
<sequence>MNIAGVSAIVTGGASGLGRATAALLIQQGARVSIFDVNDQLGQKTATELGGRYMRVDVKSEASVRSGLDAAESAYGVARILVNCAGIAPGVKTVGKENVPHPLALFEEAVAINLTGTFNMIAQFAARVALLEEVEGERGVIVNTASVAAYDGQIGQAAYAASKGGVVGLTLPVARDLAQYKVRVMAIAPGLFLTPMLEALPQPVKDSLSVKVPHPSRLGKPEEYAQLVESIIRNPMLNGECIRLDGAIRMPPR</sequence>
<dbReference type="PANTHER" id="PTHR43658:SF8">
    <property type="entry name" value="17-BETA-HYDROXYSTEROID DEHYDROGENASE 14-RELATED"/>
    <property type="match status" value="1"/>
</dbReference>
<dbReference type="PROSITE" id="PS00061">
    <property type="entry name" value="ADH_SHORT"/>
    <property type="match status" value="1"/>
</dbReference>
<evidence type="ECO:0000313" key="4">
    <source>
        <dbReference type="EMBL" id="GGF49508.1"/>
    </source>
</evidence>
<dbReference type="EMBL" id="BMJQ01000030">
    <property type="protein sequence ID" value="GGF49508.1"/>
    <property type="molecule type" value="Genomic_DNA"/>
</dbReference>
<organism evidence="4 5">
    <name type="scientific">Aliidongia dinghuensis</name>
    <dbReference type="NCBI Taxonomy" id="1867774"/>
    <lineage>
        <taxon>Bacteria</taxon>
        <taxon>Pseudomonadati</taxon>
        <taxon>Pseudomonadota</taxon>
        <taxon>Alphaproteobacteria</taxon>
        <taxon>Rhodospirillales</taxon>
        <taxon>Dongiaceae</taxon>
        <taxon>Aliidongia</taxon>
    </lineage>
</organism>
<proteinExistence type="inferred from homology"/>
<name>A0A8J2Z1B6_9PROT</name>
<accession>A0A8J2Z1B6</accession>